<organism evidence="1">
    <name type="scientific">Chaetoceros debilis</name>
    <dbReference type="NCBI Taxonomy" id="122233"/>
    <lineage>
        <taxon>Eukaryota</taxon>
        <taxon>Sar</taxon>
        <taxon>Stramenopiles</taxon>
        <taxon>Ochrophyta</taxon>
        <taxon>Bacillariophyta</taxon>
        <taxon>Coscinodiscophyceae</taxon>
        <taxon>Chaetocerotophycidae</taxon>
        <taxon>Chaetocerotales</taxon>
        <taxon>Chaetocerotaceae</taxon>
        <taxon>Chaetoceros</taxon>
    </lineage>
</organism>
<gene>
    <name evidence="1" type="ORF">CDEB00056_LOCUS20686</name>
</gene>
<accession>A0A7S3VEM4</accession>
<dbReference type="EMBL" id="HBIO01026944">
    <property type="protein sequence ID" value="CAE0475833.1"/>
    <property type="molecule type" value="Transcribed_RNA"/>
</dbReference>
<dbReference type="AlphaFoldDB" id="A0A7S3VEM4"/>
<evidence type="ECO:0000313" key="1">
    <source>
        <dbReference type="EMBL" id="CAE0475833.1"/>
    </source>
</evidence>
<name>A0A7S3VEM4_9STRA</name>
<sequence length="239" mass="26485">MEPTHNNIPLSSSSSSLSSSSSDQIQIIIKTVELPKIHKSKFQPHTHYYHTHPYPNGRPYETPVLVENVLSRPVCESICGTILGIKGNSIVDLQRKKKFYNEDGEIVTGTKIIPCDLMQAFGCMMESHKDDSFFCFCEGMLEDEQEDDDNDEGDASSLKKIRSILDQAKEELFGVQYHENGDDIDIHNEGGEDGDGDGDIASAAAAGDDINLPSHFFTISSSIHFCTKFCIFSVSARKN</sequence>
<protein>
    <submittedName>
        <fullName evidence="1">Uncharacterized protein</fullName>
    </submittedName>
</protein>
<reference evidence="1" key="1">
    <citation type="submission" date="2021-01" db="EMBL/GenBank/DDBJ databases">
        <authorList>
            <person name="Corre E."/>
            <person name="Pelletier E."/>
            <person name="Niang G."/>
            <person name="Scheremetjew M."/>
            <person name="Finn R."/>
            <person name="Kale V."/>
            <person name="Holt S."/>
            <person name="Cochrane G."/>
            <person name="Meng A."/>
            <person name="Brown T."/>
            <person name="Cohen L."/>
        </authorList>
    </citation>
    <scope>NUCLEOTIDE SEQUENCE</scope>
    <source>
        <strain evidence="1">MM31A-1</strain>
    </source>
</reference>
<proteinExistence type="predicted"/>